<dbReference type="AlphaFoldDB" id="A0A9D1TQM7"/>
<evidence type="ECO:0000313" key="2">
    <source>
        <dbReference type="Proteomes" id="UP000886752"/>
    </source>
</evidence>
<gene>
    <name evidence="1" type="ORF">H9894_05530</name>
</gene>
<proteinExistence type="predicted"/>
<accession>A0A9D1TQM7</accession>
<comment type="caution">
    <text evidence="1">The sequence shown here is derived from an EMBL/GenBank/DDBJ whole genome shotgun (WGS) entry which is preliminary data.</text>
</comment>
<name>A0A9D1TQM7_9BACT</name>
<reference evidence="1" key="2">
    <citation type="submission" date="2021-04" db="EMBL/GenBank/DDBJ databases">
        <authorList>
            <person name="Gilroy R."/>
        </authorList>
    </citation>
    <scope>NUCLEOTIDE SEQUENCE</scope>
    <source>
        <strain evidence="1">ChiHecec2B26-446</strain>
    </source>
</reference>
<dbReference type="Proteomes" id="UP000886752">
    <property type="component" value="Unassembled WGS sequence"/>
</dbReference>
<dbReference type="EMBL" id="DXHV01000056">
    <property type="protein sequence ID" value="HIW00636.1"/>
    <property type="molecule type" value="Genomic_DNA"/>
</dbReference>
<evidence type="ECO:0000313" key="1">
    <source>
        <dbReference type="EMBL" id="HIW00636.1"/>
    </source>
</evidence>
<sequence length="72" mass="8236">MTDEQQEQLEDALDHLDQARQIFLELSESVVAEDSNPDDEEEDNANLADEFENVLVTIEELVESIESLRESL</sequence>
<organism evidence="1 2">
    <name type="scientific">Candidatus Desulfovibrio intestinipullorum</name>
    <dbReference type="NCBI Taxonomy" id="2838536"/>
    <lineage>
        <taxon>Bacteria</taxon>
        <taxon>Pseudomonadati</taxon>
        <taxon>Thermodesulfobacteriota</taxon>
        <taxon>Desulfovibrionia</taxon>
        <taxon>Desulfovibrionales</taxon>
        <taxon>Desulfovibrionaceae</taxon>
        <taxon>Desulfovibrio</taxon>
    </lineage>
</organism>
<reference evidence="1" key="1">
    <citation type="journal article" date="2021" name="PeerJ">
        <title>Extensive microbial diversity within the chicken gut microbiome revealed by metagenomics and culture.</title>
        <authorList>
            <person name="Gilroy R."/>
            <person name="Ravi A."/>
            <person name="Getino M."/>
            <person name="Pursley I."/>
            <person name="Horton D.L."/>
            <person name="Alikhan N.F."/>
            <person name="Baker D."/>
            <person name="Gharbi K."/>
            <person name="Hall N."/>
            <person name="Watson M."/>
            <person name="Adriaenssens E.M."/>
            <person name="Foster-Nyarko E."/>
            <person name="Jarju S."/>
            <person name="Secka A."/>
            <person name="Antonio M."/>
            <person name="Oren A."/>
            <person name="Chaudhuri R.R."/>
            <person name="La Ragione R."/>
            <person name="Hildebrand F."/>
            <person name="Pallen M.J."/>
        </authorList>
    </citation>
    <scope>NUCLEOTIDE SEQUENCE</scope>
    <source>
        <strain evidence="1">ChiHecec2B26-446</strain>
    </source>
</reference>
<protein>
    <submittedName>
        <fullName evidence="1">Uncharacterized protein</fullName>
    </submittedName>
</protein>